<dbReference type="KEGG" id="pbs:Plabr_0240"/>
<keyword evidence="2" id="KW-1185">Reference proteome</keyword>
<reference evidence="2" key="1">
    <citation type="submission" date="2011-02" db="EMBL/GenBank/DDBJ databases">
        <title>The complete genome of Planctomyces brasiliensis DSM 5305.</title>
        <authorList>
            <person name="Lucas S."/>
            <person name="Copeland A."/>
            <person name="Lapidus A."/>
            <person name="Bruce D."/>
            <person name="Goodwin L."/>
            <person name="Pitluck S."/>
            <person name="Kyrpides N."/>
            <person name="Mavromatis K."/>
            <person name="Pagani I."/>
            <person name="Ivanova N."/>
            <person name="Ovchinnikova G."/>
            <person name="Lu M."/>
            <person name="Detter J.C."/>
            <person name="Han C."/>
            <person name="Land M."/>
            <person name="Hauser L."/>
            <person name="Markowitz V."/>
            <person name="Cheng J.-F."/>
            <person name="Hugenholtz P."/>
            <person name="Woyke T."/>
            <person name="Wu D."/>
            <person name="Tindall B."/>
            <person name="Pomrenke H.G."/>
            <person name="Brambilla E."/>
            <person name="Klenk H.-P."/>
            <person name="Eisen J.A."/>
        </authorList>
    </citation>
    <scope>NUCLEOTIDE SEQUENCE [LARGE SCALE GENOMIC DNA]</scope>
    <source>
        <strain evidence="2">ATCC 49424 / DSM 5305 / JCM 21570 / NBRC 103401 / IFAM 1448</strain>
    </source>
</reference>
<dbReference type="HOGENOM" id="CLU_2685553_0_0_0"/>
<dbReference type="STRING" id="756272.Plabr_0240"/>
<sequence length="74" mass="8600">MTIDIESILSEATVPRTWFDKLAPEEQDQLRELRQRVESMSNGPSVSQIHRRLSEQLGDRICGKTQFLAWWAGR</sequence>
<dbReference type="RefSeq" id="WP_013626613.1">
    <property type="nucleotide sequence ID" value="NC_015174.1"/>
</dbReference>
<accession>F0SPG5</accession>
<organism evidence="1 2">
    <name type="scientific">Rubinisphaera brasiliensis (strain ATCC 49424 / DSM 5305 / JCM 21570 / IAM 15109 / NBRC 103401 / IFAM 1448)</name>
    <name type="common">Planctomyces brasiliensis</name>
    <dbReference type="NCBI Taxonomy" id="756272"/>
    <lineage>
        <taxon>Bacteria</taxon>
        <taxon>Pseudomonadati</taxon>
        <taxon>Planctomycetota</taxon>
        <taxon>Planctomycetia</taxon>
        <taxon>Planctomycetales</taxon>
        <taxon>Planctomycetaceae</taxon>
        <taxon>Rubinisphaera</taxon>
    </lineage>
</organism>
<evidence type="ECO:0000313" key="2">
    <source>
        <dbReference type="Proteomes" id="UP000006860"/>
    </source>
</evidence>
<dbReference type="AlphaFoldDB" id="F0SPG5"/>
<dbReference type="Proteomes" id="UP000006860">
    <property type="component" value="Chromosome"/>
</dbReference>
<gene>
    <name evidence="1" type="ordered locus">Plabr_0240</name>
</gene>
<evidence type="ECO:0000313" key="1">
    <source>
        <dbReference type="EMBL" id="ADY57869.1"/>
    </source>
</evidence>
<name>F0SPG5_RUBBR</name>
<protein>
    <submittedName>
        <fullName evidence="1">Chromosome segregation ATPase-like protein</fullName>
    </submittedName>
</protein>
<dbReference type="EMBL" id="CP002546">
    <property type="protein sequence ID" value="ADY57869.1"/>
    <property type="molecule type" value="Genomic_DNA"/>
</dbReference>
<proteinExistence type="predicted"/>